<evidence type="ECO:0000259" key="3">
    <source>
        <dbReference type="SMART" id="SM00852"/>
    </source>
</evidence>
<dbReference type="GO" id="GO:0006777">
    <property type="term" value="P:Mo-molybdopterin cofactor biosynthetic process"/>
    <property type="evidence" value="ECO:0007669"/>
    <property type="project" value="UniProtKB-KW"/>
</dbReference>
<protein>
    <submittedName>
        <fullName evidence="5">Molybdenum cofactor synthesis domain-containing protein</fullName>
    </submittedName>
    <submittedName>
        <fullName evidence="4">Putative molybdopterin biosynthesis protein Mog</fullName>
    </submittedName>
</protein>
<dbReference type="NCBIfam" id="TIGR00177">
    <property type="entry name" value="molyb_syn"/>
    <property type="match status" value="1"/>
</dbReference>
<evidence type="ECO:0000313" key="6">
    <source>
        <dbReference type="Proteomes" id="UP000321723"/>
    </source>
</evidence>
<evidence type="ECO:0000313" key="5">
    <source>
        <dbReference type="EMBL" id="MBB5472960.1"/>
    </source>
</evidence>
<reference evidence="4 6" key="1">
    <citation type="submission" date="2019-07" db="EMBL/GenBank/DDBJ databases">
        <title>Whole genome shotgun sequence of Cellulomonas hominis NBRC 16055.</title>
        <authorList>
            <person name="Hosoyama A."/>
            <person name="Uohara A."/>
            <person name="Ohji S."/>
            <person name="Ichikawa N."/>
        </authorList>
    </citation>
    <scope>NUCLEOTIDE SEQUENCE [LARGE SCALE GENOMIC DNA]</scope>
    <source>
        <strain evidence="4 6">NBRC 16055</strain>
    </source>
</reference>
<dbReference type="RefSeq" id="WP_146834541.1">
    <property type="nucleotide sequence ID" value="NZ_BJVQ01000008.1"/>
</dbReference>
<comment type="caution">
    <text evidence="4">The sequence shown here is derived from an EMBL/GenBank/DDBJ whole genome shotgun (WGS) entry which is preliminary data.</text>
</comment>
<dbReference type="Gene3D" id="3.40.980.10">
    <property type="entry name" value="MoaB/Mog-like domain"/>
    <property type="match status" value="1"/>
</dbReference>
<gene>
    <name evidence="4" type="ORF">CHO01_10190</name>
    <name evidence="5" type="ORF">HNR08_001696</name>
</gene>
<keyword evidence="6" id="KW-1185">Reference proteome</keyword>
<dbReference type="Pfam" id="PF00994">
    <property type="entry name" value="MoCF_biosynth"/>
    <property type="match status" value="1"/>
</dbReference>
<dbReference type="SMART" id="SM00852">
    <property type="entry name" value="MoCF_biosynth"/>
    <property type="match status" value="1"/>
</dbReference>
<name>A0A511F9K4_9CELL</name>
<comment type="pathway">
    <text evidence="1">Cofactor biosynthesis; molybdopterin biosynthesis.</text>
</comment>
<dbReference type="InterPro" id="IPR051920">
    <property type="entry name" value="MPT_Adenylyltrnsfr/MoaC-Rel"/>
</dbReference>
<evidence type="ECO:0000256" key="2">
    <source>
        <dbReference type="ARBA" id="ARBA00023150"/>
    </source>
</evidence>
<keyword evidence="2" id="KW-0501">Molybdenum cofactor biosynthesis</keyword>
<evidence type="ECO:0000313" key="7">
    <source>
        <dbReference type="Proteomes" id="UP000564629"/>
    </source>
</evidence>
<dbReference type="AlphaFoldDB" id="A0A511F9K4"/>
<proteinExistence type="predicted"/>
<dbReference type="SUPFAM" id="SSF53218">
    <property type="entry name" value="Molybdenum cofactor biosynthesis proteins"/>
    <property type="match status" value="1"/>
</dbReference>
<reference evidence="5 7" key="2">
    <citation type="submission" date="2020-08" db="EMBL/GenBank/DDBJ databases">
        <title>Sequencing the genomes of 1000 actinobacteria strains.</title>
        <authorList>
            <person name="Klenk H.-P."/>
        </authorList>
    </citation>
    <scope>NUCLEOTIDE SEQUENCE [LARGE SCALE GENOMIC DNA]</scope>
    <source>
        <strain evidence="5 7">DSM 9581</strain>
    </source>
</reference>
<dbReference type="PROSITE" id="PS01078">
    <property type="entry name" value="MOCF_BIOSYNTHESIS_1"/>
    <property type="match status" value="1"/>
</dbReference>
<feature type="domain" description="MoaB/Mog" evidence="3">
    <location>
        <begin position="17"/>
        <end position="160"/>
    </location>
</feature>
<evidence type="ECO:0000313" key="4">
    <source>
        <dbReference type="EMBL" id="GEL45903.1"/>
    </source>
</evidence>
<dbReference type="PANTHER" id="PTHR43764:SF1">
    <property type="entry name" value="MOLYBDOPTERIN MOLYBDOTRANSFERASE"/>
    <property type="match status" value="1"/>
</dbReference>
<dbReference type="InterPro" id="IPR001453">
    <property type="entry name" value="MoaB/Mog_dom"/>
</dbReference>
<evidence type="ECO:0000256" key="1">
    <source>
        <dbReference type="ARBA" id="ARBA00005046"/>
    </source>
</evidence>
<dbReference type="UniPathway" id="UPA00344"/>
<dbReference type="InterPro" id="IPR036425">
    <property type="entry name" value="MoaB/Mog-like_dom_sf"/>
</dbReference>
<dbReference type="Proteomes" id="UP000321723">
    <property type="component" value="Unassembled WGS sequence"/>
</dbReference>
<accession>A0A511F9K4</accession>
<dbReference type="InterPro" id="IPR008284">
    <property type="entry name" value="MoCF_biosynth_CS"/>
</dbReference>
<dbReference type="EMBL" id="BJVQ01000008">
    <property type="protein sequence ID" value="GEL45903.1"/>
    <property type="molecule type" value="Genomic_DNA"/>
</dbReference>
<organism evidence="4 6">
    <name type="scientific">Cellulomonas hominis</name>
    <dbReference type="NCBI Taxonomy" id="156981"/>
    <lineage>
        <taxon>Bacteria</taxon>
        <taxon>Bacillati</taxon>
        <taxon>Actinomycetota</taxon>
        <taxon>Actinomycetes</taxon>
        <taxon>Micrococcales</taxon>
        <taxon>Cellulomonadaceae</taxon>
        <taxon>Cellulomonas</taxon>
    </lineage>
</organism>
<dbReference type="PANTHER" id="PTHR43764">
    <property type="entry name" value="MOLYBDENUM COFACTOR BIOSYNTHESIS"/>
    <property type="match status" value="1"/>
</dbReference>
<sequence>MPETGGPPAGAPALRARVVTVSTRAAAGVYPDRSGPALAAAVAALGFVVEGPEVVPDGPPVGAALRSAVAAGVALVVTTGGTGLAPGDDTPEQTAPLLDRDLPGVPEAVRAAGVAAGVPSAMLSRGRAGLAGRTVVVNLPGSVRAVEQAMAAVGAALRHAVDQVAGGDH</sequence>
<dbReference type="EMBL" id="JACHDN010000001">
    <property type="protein sequence ID" value="MBB5472960.1"/>
    <property type="molecule type" value="Genomic_DNA"/>
</dbReference>
<dbReference type="Proteomes" id="UP000564629">
    <property type="component" value="Unassembled WGS sequence"/>
</dbReference>